<protein>
    <submittedName>
        <fullName evidence="1">Sigma-70 family RNA polymerase sigma factor</fullName>
    </submittedName>
</protein>
<sequence length="179" mass="20775">MDIAYLSDLIELHGKAIYSFCYNLTNDKNDTDDLYQETFLKAMELSHKIDKNNNPKGFLISIAIGIWKNNCRKYAWRQRIAPIQEFNEEVISEYISICKSTVEDIVISNELHNMVLNATNTLDNKFKIPLYMFYTAEMSIKEIASALKIPQGTVKSRLYKARKTLKKILELEASKYEES</sequence>
<dbReference type="EMBL" id="BTPU01000013">
    <property type="protein sequence ID" value="GMQ61760.1"/>
    <property type="molecule type" value="Genomic_DNA"/>
</dbReference>
<proteinExistence type="predicted"/>
<accession>A0ACB5UGP9</accession>
<keyword evidence="2" id="KW-1185">Reference proteome</keyword>
<comment type="caution">
    <text evidence="1">The sequence shown here is derived from an EMBL/GenBank/DDBJ whole genome shotgun (WGS) entry which is preliminary data.</text>
</comment>
<reference evidence="1" key="1">
    <citation type="submission" date="2023-09" db="EMBL/GenBank/DDBJ databases">
        <title>Vallitalea sediminicola and Vallitalea maricola sp. nov., anaerobic bacteria isolated from marine sediment.</title>
        <authorList>
            <person name="Hirano S."/>
            <person name="Maeda A."/>
            <person name="Terahara T."/>
            <person name="Mori K."/>
            <person name="Hamada M."/>
            <person name="Matsumoto R."/>
            <person name="Kobayashi T."/>
        </authorList>
    </citation>
    <scope>NUCLEOTIDE SEQUENCE</scope>
    <source>
        <strain evidence="1">AN17-2</strain>
    </source>
</reference>
<evidence type="ECO:0000313" key="1">
    <source>
        <dbReference type="EMBL" id="GMQ61760.1"/>
    </source>
</evidence>
<gene>
    <name evidence="1" type="ORF">AN2V17_09890</name>
</gene>
<organism evidence="1 2">
    <name type="scientific">Vallitalea maricola</name>
    <dbReference type="NCBI Taxonomy" id="3074433"/>
    <lineage>
        <taxon>Bacteria</taxon>
        <taxon>Bacillati</taxon>
        <taxon>Bacillota</taxon>
        <taxon>Clostridia</taxon>
        <taxon>Lachnospirales</taxon>
        <taxon>Vallitaleaceae</taxon>
        <taxon>Vallitalea</taxon>
    </lineage>
</organism>
<dbReference type="Proteomes" id="UP001374599">
    <property type="component" value="Unassembled WGS sequence"/>
</dbReference>
<evidence type="ECO:0000313" key="2">
    <source>
        <dbReference type="Proteomes" id="UP001374599"/>
    </source>
</evidence>
<name>A0ACB5UGP9_9FIRM</name>